<evidence type="ECO:0000313" key="2">
    <source>
        <dbReference type="EMBL" id="MBT0768916.1"/>
    </source>
</evidence>
<evidence type="ECO:0000259" key="1">
    <source>
        <dbReference type="Pfam" id="PF09084"/>
    </source>
</evidence>
<organism evidence="2 3">
    <name type="scientific">Kineosporia corallincola</name>
    <dbReference type="NCBI Taxonomy" id="2835133"/>
    <lineage>
        <taxon>Bacteria</taxon>
        <taxon>Bacillati</taxon>
        <taxon>Actinomycetota</taxon>
        <taxon>Actinomycetes</taxon>
        <taxon>Kineosporiales</taxon>
        <taxon>Kineosporiaceae</taxon>
        <taxon>Kineosporia</taxon>
    </lineage>
</organism>
<evidence type="ECO:0000313" key="3">
    <source>
        <dbReference type="Proteomes" id="UP001197247"/>
    </source>
</evidence>
<sequence length="363" mass="38379">MTTSRPLPPTGSPLSRRRLFQAGALALTGSAFLAACGSDSEAAGKTTGASGDFGEIAIQLSWIKNIEFAGEYMATTKGYYEKAGFSKVELLAGGASGTSAESALATGKAFVGLSTPTVTGPAVLEGAPLKIVGTTYQKNPFCILSIDKDPIATPQDMVGKKIGVQTGANQVIFAALLKANGIDEKDVEIVPVQFDPTVVTTGEVSGFMSYITNEPILLSSRGFEVTTFLMADHELPFVAETFTVLQDSIDNEREKVKAFLKAEIQGWRDAVASPDESADLAVNNFGKDQGLKLDEQVKEATAQNDLIVSEDTEANGLFTMTQELIDANIELLALAGTTITADQLFDLSLLAEVYAENPDLKSA</sequence>
<dbReference type="InterPro" id="IPR015168">
    <property type="entry name" value="SsuA/THI5"/>
</dbReference>
<dbReference type="PANTHER" id="PTHR31528:SF15">
    <property type="entry name" value="RIBOFLAVIN-BINDING PROTEIN RIBY"/>
    <property type="match status" value="1"/>
</dbReference>
<dbReference type="SUPFAM" id="SSF53850">
    <property type="entry name" value="Periplasmic binding protein-like II"/>
    <property type="match status" value="1"/>
</dbReference>
<accession>A0ABS5TCV2</accession>
<reference evidence="2 3" key="1">
    <citation type="submission" date="2021-05" db="EMBL/GenBank/DDBJ databases">
        <title>Kineosporia and Streptomyces sp. nov. two new marine actinobacteria isolated from Coral.</title>
        <authorList>
            <person name="Buangrab K."/>
            <person name="Sutthacheep M."/>
            <person name="Yeemin T."/>
            <person name="Harunari E."/>
            <person name="Igarashi Y."/>
            <person name="Kanchanasin P."/>
            <person name="Tanasupawat S."/>
            <person name="Phongsopitanun W."/>
        </authorList>
    </citation>
    <scope>NUCLEOTIDE SEQUENCE [LARGE SCALE GENOMIC DNA]</scope>
    <source>
        <strain evidence="2 3">J2-2</strain>
    </source>
</reference>
<keyword evidence="3" id="KW-1185">Reference proteome</keyword>
<dbReference type="RefSeq" id="WP_214155215.1">
    <property type="nucleotide sequence ID" value="NZ_JAHBAY010000003.1"/>
</dbReference>
<gene>
    <name evidence="2" type="ORF">KIH74_08265</name>
</gene>
<name>A0ABS5TCV2_9ACTN</name>
<dbReference type="PROSITE" id="PS51318">
    <property type="entry name" value="TAT"/>
    <property type="match status" value="1"/>
</dbReference>
<dbReference type="InterPro" id="IPR006311">
    <property type="entry name" value="TAT_signal"/>
</dbReference>
<proteinExistence type="predicted"/>
<dbReference type="Proteomes" id="UP001197247">
    <property type="component" value="Unassembled WGS sequence"/>
</dbReference>
<protein>
    <submittedName>
        <fullName evidence="2">ABC transporter substrate-binding protein</fullName>
    </submittedName>
</protein>
<comment type="caution">
    <text evidence="2">The sequence shown here is derived from an EMBL/GenBank/DDBJ whole genome shotgun (WGS) entry which is preliminary data.</text>
</comment>
<dbReference type="Pfam" id="PF09084">
    <property type="entry name" value="NMT1"/>
    <property type="match status" value="1"/>
</dbReference>
<dbReference type="EMBL" id="JAHBAY010000003">
    <property type="protein sequence ID" value="MBT0768916.1"/>
    <property type="molecule type" value="Genomic_DNA"/>
</dbReference>
<dbReference type="PANTHER" id="PTHR31528">
    <property type="entry name" value="4-AMINO-5-HYDROXYMETHYL-2-METHYLPYRIMIDINE PHOSPHATE SYNTHASE THI11-RELATED"/>
    <property type="match status" value="1"/>
</dbReference>
<dbReference type="InterPro" id="IPR027939">
    <property type="entry name" value="NMT1/THI5"/>
</dbReference>
<feature type="domain" description="SsuA/THI5-like" evidence="1">
    <location>
        <begin position="65"/>
        <end position="276"/>
    </location>
</feature>
<dbReference type="Gene3D" id="3.40.190.10">
    <property type="entry name" value="Periplasmic binding protein-like II"/>
    <property type="match status" value="2"/>
</dbReference>